<reference evidence="1 2" key="1">
    <citation type="submission" date="2014-04" db="EMBL/GenBank/DDBJ databases">
        <title>Evolutionary Origins and Diversification of the Mycorrhizal Mutualists.</title>
        <authorList>
            <consortium name="DOE Joint Genome Institute"/>
            <consortium name="Mycorrhizal Genomics Consortium"/>
            <person name="Kohler A."/>
            <person name="Kuo A."/>
            <person name="Nagy L.G."/>
            <person name="Floudas D."/>
            <person name="Copeland A."/>
            <person name="Barry K.W."/>
            <person name="Cichocki N."/>
            <person name="Veneault-Fourrey C."/>
            <person name="LaButti K."/>
            <person name="Lindquist E.A."/>
            <person name="Lipzen A."/>
            <person name="Lundell T."/>
            <person name="Morin E."/>
            <person name="Murat C."/>
            <person name="Riley R."/>
            <person name="Ohm R."/>
            <person name="Sun H."/>
            <person name="Tunlid A."/>
            <person name="Henrissat B."/>
            <person name="Grigoriev I.V."/>
            <person name="Hibbett D.S."/>
            <person name="Martin F."/>
        </authorList>
    </citation>
    <scope>NUCLEOTIDE SEQUENCE [LARGE SCALE GENOMIC DNA]</scope>
    <source>
        <strain evidence="1 2">Koide BX008</strain>
    </source>
</reference>
<accession>A0A0C2WZL0</accession>
<evidence type="ECO:0000313" key="1">
    <source>
        <dbReference type="EMBL" id="KIL61853.1"/>
    </source>
</evidence>
<name>A0A0C2WZL0_AMAMK</name>
<dbReference type="AlphaFoldDB" id="A0A0C2WZL0"/>
<keyword evidence="2" id="KW-1185">Reference proteome</keyword>
<protein>
    <submittedName>
        <fullName evidence="1">Uncharacterized protein</fullName>
    </submittedName>
</protein>
<gene>
    <name evidence="1" type="ORF">M378DRAFT_812055</name>
</gene>
<dbReference type="HOGENOM" id="CLU_1740037_0_0_1"/>
<proteinExistence type="predicted"/>
<evidence type="ECO:0000313" key="2">
    <source>
        <dbReference type="Proteomes" id="UP000054549"/>
    </source>
</evidence>
<dbReference type="EMBL" id="KN818278">
    <property type="protein sequence ID" value="KIL61853.1"/>
    <property type="molecule type" value="Genomic_DNA"/>
</dbReference>
<organism evidence="1 2">
    <name type="scientific">Amanita muscaria (strain Koide BX008)</name>
    <dbReference type="NCBI Taxonomy" id="946122"/>
    <lineage>
        <taxon>Eukaryota</taxon>
        <taxon>Fungi</taxon>
        <taxon>Dikarya</taxon>
        <taxon>Basidiomycota</taxon>
        <taxon>Agaricomycotina</taxon>
        <taxon>Agaricomycetes</taxon>
        <taxon>Agaricomycetidae</taxon>
        <taxon>Agaricales</taxon>
        <taxon>Pluteineae</taxon>
        <taxon>Amanitaceae</taxon>
        <taxon>Amanita</taxon>
    </lineage>
</organism>
<sequence length="150" mass="16680">MCMVSRGATSNTSRACLEEEKAVICSRGNFPLHGSIQSTCHSQNRLKWSVGLVSRQWRTAFLSYPPILASLKLSEIVNPETRSESYAIEINRRLALYLERSGGSPLTLDIFLWSDHNKSFAMMALEMLSACAQRTSMEDCVGNPLCNANC</sequence>
<dbReference type="Proteomes" id="UP000054549">
    <property type="component" value="Unassembled WGS sequence"/>
</dbReference>
<dbReference type="InParanoid" id="A0A0C2WZL0"/>